<feature type="domain" description="RNA polymerase sigma-70 region 2" evidence="5">
    <location>
        <begin position="28"/>
        <end position="87"/>
    </location>
</feature>
<keyword evidence="2" id="KW-0731">Sigma factor</keyword>
<keyword evidence="1" id="KW-0805">Transcription regulation</keyword>
<dbReference type="eggNOG" id="COG1595">
    <property type="taxonomic scope" value="Bacteria"/>
</dbReference>
<dbReference type="InterPro" id="IPR039425">
    <property type="entry name" value="RNA_pol_sigma-70-like"/>
</dbReference>
<dbReference type="Gene3D" id="1.10.1740.10">
    <property type="match status" value="1"/>
</dbReference>
<keyword evidence="7" id="KW-1185">Reference proteome</keyword>
<reference evidence="7" key="2">
    <citation type="submission" date="2011-02" db="EMBL/GenBank/DDBJ databases">
        <title>The complete genome of Syntrophobotulus glycolicus DSM 8271.</title>
        <authorList>
            <person name="Lucas S."/>
            <person name="Copeland A."/>
            <person name="Lapidus A."/>
            <person name="Bruce D."/>
            <person name="Goodwin L."/>
            <person name="Pitluck S."/>
            <person name="Kyrpides N."/>
            <person name="Mavromatis K."/>
            <person name="Pagani I."/>
            <person name="Ivanova N."/>
            <person name="Mikhailova N."/>
            <person name="Chertkov O."/>
            <person name="Held B."/>
            <person name="Detter J.C."/>
            <person name="Tapia R."/>
            <person name="Han C."/>
            <person name="Land M."/>
            <person name="Hauser L."/>
            <person name="Markowitz V."/>
            <person name="Cheng J.-F."/>
            <person name="Hugenholtz P."/>
            <person name="Woyke T."/>
            <person name="Wu D."/>
            <person name="Spring S."/>
            <person name="Schroeder M."/>
            <person name="Brambilla E."/>
            <person name="Klenk H.-P."/>
            <person name="Eisen J.A."/>
        </authorList>
    </citation>
    <scope>NUCLEOTIDE SEQUENCE [LARGE SCALE GENOMIC DNA]</scope>
    <source>
        <strain evidence="7">DSM 8271 / FlGlyR</strain>
    </source>
</reference>
<dbReference type="GO" id="GO:0006352">
    <property type="term" value="P:DNA-templated transcription initiation"/>
    <property type="evidence" value="ECO:0007669"/>
    <property type="project" value="InterPro"/>
</dbReference>
<evidence type="ECO:0000256" key="1">
    <source>
        <dbReference type="ARBA" id="ARBA00023015"/>
    </source>
</evidence>
<keyword evidence="4" id="KW-0804">Transcription</keyword>
<proteinExistence type="predicted"/>
<accession>F0T230</accession>
<organism evidence="6 7">
    <name type="scientific">Syntrophobotulus glycolicus (strain DSM 8271 / FlGlyR)</name>
    <dbReference type="NCBI Taxonomy" id="645991"/>
    <lineage>
        <taxon>Bacteria</taxon>
        <taxon>Bacillati</taxon>
        <taxon>Bacillota</taxon>
        <taxon>Clostridia</taxon>
        <taxon>Eubacteriales</taxon>
        <taxon>Desulfitobacteriaceae</taxon>
        <taxon>Syntrophobotulus</taxon>
    </lineage>
</organism>
<dbReference type="Pfam" id="PF04542">
    <property type="entry name" value="Sigma70_r2"/>
    <property type="match status" value="1"/>
</dbReference>
<evidence type="ECO:0000256" key="4">
    <source>
        <dbReference type="ARBA" id="ARBA00023163"/>
    </source>
</evidence>
<evidence type="ECO:0000256" key="3">
    <source>
        <dbReference type="ARBA" id="ARBA00023125"/>
    </source>
</evidence>
<name>F0T230_SYNGF</name>
<dbReference type="InterPro" id="IPR013325">
    <property type="entry name" value="RNA_pol_sigma_r2"/>
</dbReference>
<evidence type="ECO:0000259" key="5">
    <source>
        <dbReference type="Pfam" id="PF04542"/>
    </source>
</evidence>
<keyword evidence="3" id="KW-0238">DNA-binding</keyword>
<dbReference type="NCBIfam" id="TIGR02937">
    <property type="entry name" value="sigma70-ECF"/>
    <property type="match status" value="1"/>
</dbReference>
<dbReference type="OrthoDB" id="9784984at2"/>
<reference evidence="6 7" key="1">
    <citation type="journal article" date="2011" name="Stand. Genomic Sci.">
        <title>Complete genome sequence of Syntrophobotulus glycolicus type strain (FlGlyR).</title>
        <authorList>
            <person name="Han C."/>
            <person name="Mwirichia R."/>
            <person name="Chertkov O."/>
            <person name="Held B."/>
            <person name="Lapidus A."/>
            <person name="Nolan M."/>
            <person name="Lucas S."/>
            <person name="Hammon N."/>
            <person name="Deshpande S."/>
            <person name="Cheng J.F."/>
            <person name="Tapia R."/>
            <person name="Goodwin L."/>
            <person name="Pitluck S."/>
            <person name="Huntemann M."/>
            <person name="Liolios K."/>
            <person name="Ivanova N."/>
            <person name="Pagani I."/>
            <person name="Mavromatis K."/>
            <person name="Ovchinikova G."/>
            <person name="Pati A."/>
            <person name="Chen A."/>
            <person name="Palaniappan K."/>
            <person name="Land M."/>
            <person name="Hauser L."/>
            <person name="Brambilla E.M."/>
            <person name="Rohde M."/>
            <person name="Spring S."/>
            <person name="Sikorski J."/>
            <person name="Goker M."/>
            <person name="Woyke T."/>
            <person name="Bristow J."/>
            <person name="Eisen J.A."/>
            <person name="Markowitz V."/>
            <person name="Hugenholtz P."/>
            <person name="Kyrpides N.C."/>
            <person name="Klenk H.P."/>
            <person name="Detter J.C."/>
        </authorList>
    </citation>
    <scope>NUCLEOTIDE SEQUENCE [LARGE SCALE GENOMIC DNA]</scope>
    <source>
        <strain evidence="7">DSM 8271 / FlGlyR</strain>
    </source>
</reference>
<dbReference type="HOGENOM" id="CLU_047691_0_0_9"/>
<dbReference type="EMBL" id="CP002547">
    <property type="protein sequence ID" value="ADY56374.1"/>
    <property type="molecule type" value="Genomic_DNA"/>
</dbReference>
<dbReference type="STRING" id="645991.Sgly_2081"/>
<dbReference type="SUPFAM" id="SSF88946">
    <property type="entry name" value="Sigma2 domain of RNA polymerase sigma factors"/>
    <property type="match status" value="1"/>
</dbReference>
<dbReference type="GO" id="GO:0003677">
    <property type="term" value="F:DNA binding"/>
    <property type="evidence" value="ECO:0007669"/>
    <property type="project" value="UniProtKB-KW"/>
</dbReference>
<dbReference type="PANTHER" id="PTHR43133">
    <property type="entry name" value="RNA POLYMERASE ECF-TYPE SIGMA FACTO"/>
    <property type="match status" value="1"/>
</dbReference>
<evidence type="ECO:0000313" key="6">
    <source>
        <dbReference type="EMBL" id="ADY56374.1"/>
    </source>
</evidence>
<dbReference type="RefSeq" id="WP_013625241.1">
    <property type="nucleotide sequence ID" value="NC_015172.1"/>
</dbReference>
<dbReference type="InterPro" id="IPR014284">
    <property type="entry name" value="RNA_pol_sigma-70_dom"/>
</dbReference>
<evidence type="ECO:0000313" key="7">
    <source>
        <dbReference type="Proteomes" id="UP000007488"/>
    </source>
</evidence>
<dbReference type="InterPro" id="IPR007627">
    <property type="entry name" value="RNA_pol_sigma70_r2"/>
</dbReference>
<sequence length="280" mass="32536">MGKNEIDNLIEHAISGDKKDLEELLLSVQDIVFNLSLRMLGTLTDAEDATQDILVHIMTNLSSFRRESTFQTWVYRLSVNYLINYKKSMFSQYPMDFEFYGNDIRFAKTDEVEALTEEMSRELLSDELKMSCTNVMLQCLDSESRCIFIMGTMFKIDSRIAGEVLHITPENYRQRLSRTRKKVAGFLAYHCGLTETGFCLCQNRINYAISQGRVNPKKLEYTQLRPLDKSVLFQCKEEMEHLDALACSFEKLPCYQSTVTAYAIIEKLFHSKHLKKIQEF</sequence>
<dbReference type="Proteomes" id="UP000007488">
    <property type="component" value="Chromosome"/>
</dbReference>
<protein>
    <submittedName>
        <fullName evidence="6">RNA polymerase, sigma subunit, ECF family</fullName>
    </submittedName>
</protein>
<gene>
    <name evidence="6" type="ordered locus">Sgly_2081</name>
</gene>
<evidence type="ECO:0000256" key="2">
    <source>
        <dbReference type="ARBA" id="ARBA00023082"/>
    </source>
</evidence>
<dbReference type="GO" id="GO:0016987">
    <property type="term" value="F:sigma factor activity"/>
    <property type="evidence" value="ECO:0007669"/>
    <property type="project" value="UniProtKB-KW"/>
</dbReference>
<dbReference type="PANTHER" id="PTHR43133:SF8">
    <property type="entry name" value="RNA POLYMERASE SIGMA FACTOR HI_1459-RELATED"/>
    <property type="match status" value="1"/>
</dbReference>
<dbReference type="KEGG" id="sgy:Sgly_2081"/>
<dbReference type="AlphaFoldDB" id="F0T230"/>